<accession>A0AA45R1X2</accession>
<dbReference type="Pfam" id="PF09995">
    <property type="entry name" value="MPAB_Lcp_cat"/>
    <property type="match status" value="1"/>
</dbReference>
<sequence>MAGVDQGLLGPMTVTWQLHADPAMWVAGITSLNLQALHPRAVAGVVQNSDFRTDPLGRLTRTASFVGVTTYGTTDQAERAARRVRAVHRALRATDERGRSFALDEPDLLLWVHCAEVSSFATVVRRAGYRLSPAQVDRYYREQRRGAELVGLRARDVPGSAGELAEYFAGVRPRLQRTADSELVREFLRRPPLPGPLRHALAVYEPLLGRLAYSLLPDWAVALHGRPAYPAERATRLLRGLRAAARLVPAPLRWSVPDGHVTRAIRRGGLAVVPRRALLPQP</sequence>
<dbReference type="EMBL" id="CP073249">
    <property type="protein sequence ID" value="QUF02162.1"/>
    <property type="molecule type" value="Genomic_DNA"/>
</dbReference>
<dbReference type="PANTHER" id="PTHR36151">
    <property type="entry name" value="BLR2777 PROTEIN"/>
    <property type="match status" value="1"/>
</dbReference>
<evidence type="ECO:0000313" key="2">
    <source>
        <dbReference type="EMBL" id="QUF02162.1"/>
    </source>
</evidence>
<dbReference type="InterPro" id="IPR018713">
    <property type="entry name" value="MPAB/Lcp_cat_dom"/>
</dbReference>
<evidence type="ECO:0000259" key="1">
    <source>
        <dbReference type="Pfam" id="PF09995"/>
    </source>
</evidence>
<dbReference type="PANTHER" id="PTHR36151:SF3">
    <property type="entry name" value="ER-BOUND OXYGENASE MPAB_MPAB'_RUBBER OXYGENASE CATALYTIC DOMAIN-CONTAINING PROTEIN"/>
    <property type="match status" value="1"/>
</dbReference>
<evidence type="ECO:0000313" key="3">
    <source>
        <dbReference type="Proteomes" id="UP000677152"/>
    </source>
</evidence>
<dbReference type="Proteomes" id="UP000677152">
    <property type="component" value="Chromosome"/>
</dbReference>
<dbReference type="AlphaFoldDB" id="A0AA45R1X2"/>
<feature type="domain" description="ER-bound oxygenase mpaB/mpaB'/Rubber oxygenase catalytic" evidence="1">
    <location>
        <begin position="16"/>
        <end position="246"/>
    </location>
</feature>
<organism evidence="2 3">
    <name type="scientific">Actinosynnema pretiosum subsp. pretiosum</name>
    <dbReference type="NCBI Taxonomy" id="103721"/>
    <lineage>
        <taxon>Bacteria</taxon>
        <taxon>Bacillati</taxon>
        <taxon>Actinomycetota</taxon>
        <taxon>Actinomycetes</taxon>
        <taxon>Pseudonocardiales</taxon>
        <taxon>Pseudonocardiaceae</taxon>
        <taxon>Actinosynnema</taxon>
    </lineage>
</organism>
<reference evidence="2" key="1">
    <citation type="submission" date="2021-04" db="EMBL/GenBank/DDBJ databases">
        <title>Genomic sequence of Actinosynnema pretiosum subsp. pretiosum ATCC 31280 (C-14919).</title>
        <authorList>
            <person name="Bai L."/>
            <person name="Wang X."/>
            <person name="Xiao Y."/>
        </authorList>
    </citation>
    <scope>NUCLEOTIDE SEQUENCE</scope>
    <source>
        <strain evidence="2">ATCC 31280</strain>
    </source>
</reference>
<protein>
    <submittedName>
        <fullName evidence="2">DUF2236 domain-containing protein</fullName>
    </submittedName>
</protein>
<gene>
    <name evidence="2" type="ORF">KCV87_21965</name>
</gene>
<proteinExistence type="predicted"/>
<name>A0AA45R1X2_9PSEU</name>
<dbReference type="GO" id="GO:0016491">
    <property type="term" value="F:oxidoreductase activity"/>
    <property type="evidence" value="ECO:0007669"/>
    <property type="project" value="InterPro"/>
</dbReference>